<dbReference type="SUPFAM" id="SSF52047">
    <property type="entry name" value="RNI-like"/>
    <property type="match status" value="1"/>
</dbReference>
<dbReference type="InterPro" id="IPR032675">
    <property type="entry name" value="LRR_dom_sf"/>
</dbReference>
<evidence type="ECO:0000313" key="1">
    <source>
        <dbReference type="EMBL" id="CAB4016535.1"/>
    </source>
</evidence>
<dbReference type="SMART" id="SM00367">
    <property type="entry name" value="LRR_CC"/>
    <property type="match status" value="2"/>
</dbReference>
<dbReference type="EMBL" id="CACRXK020009158">
    <property type="protein sequence ID" value="CAB4016535.1"/>
    <property type="molecule type" value="Genomic_DNA"/>
</dbReference>
<gene>
    <name evidence="1" type="ORF">PACLA_8A056578</name>
</gene>
<protein>
    <submittedName>
        <fullName evidence="1">Uncharacterized protein</fullName>
    </submittedName>
</protein>
<name>A0A6S7IC78_PARCT</name>
<keyword evidence="2" id="KW-1185">Reference proteome</keyword>
<feature type="non-terminal residue" evidence="1">
    <location>
        <position position="1"/>
    </location>
</feature>
<comment type="caution">
    <text evidence="1">The sequence shown here is derived from an EMBL/GenBank/DDBJ whole genome shotgun (WGS) entry which is preliminary data.</text>
</comment>
<dbReference type="OrthoDB" id="61560at2759"/>
<dbReference type="Proteomes" id="UP001152795">
    <property type="component" value="Unassembled WGS sequence"/>
</dbReference>
<dbReference type="Gene3D" id="3.80.10.10">
    <property type="entry name" value="Ribonuclease Inhibitor"/>
    <property type="match status" value="1"/>
</dbReference>
<proteinExistence type="predicted"/>
<evidence type="ECO:0000313" key="2">
    <source>
        <dbReference type="Proteomes" id="UP001152795"/>
    </source>
</evidence>
<dbReference type="AlphaFoldDB" id="A0A6S7IC78"/>
<organism evidence="1 2">
    <name type="scientific">Paramuricea clavata</name>
    <name type="common">Red gorgonian</name>
    <name type="synonym">Violescent sea-whip</name>
    <dbReference type="NCBI Taxonomy" id="317549"/>
    <lineage>
        <taxon>Eukaryota</taxon>
        <taxon>Metazoa</taxon>
        <taxon>Cnidaria</taxon>
        <taxon>Anthozoa</taxon>
        <taxon>Octocorallia</taxon>
        <taxon>Malacalcyonacea</taxon>
        <taxon>Plexauridae</taxon>
        <taxon>Paramuricea</taxon>
    </lineage>
</organism>
<reference evidence="1" key="1">
    <citation type="submission" date="2020-04" db="EMBL/GenBank/DDBJ databases">
        <authorList>
            <person name="Alioto T."/>
            <person name="Alioto T."/>
            <person name="Gomez Garrido J."/>
        </authorList>
    </citation>
    <scope>NUCLEOTIDE SEQUENCE</scope>
    <source>
        <strain evidence="1">A484AB</strain>
    </source>
</reference>
<dbReference type="InterPro" id="IPR006553">
    <property type="entry name" value="Leu-rich_rpt_Cys-con_subtyp"/>
</dbReference>
<accession>A0A6S7IC78</accession>
<sequence>LTDSSVQYLAGVCHYIESLNLSECGLLTDRSLRFVRKGLKLLKDLNVLYCSNITKASVKKLLTRCQHILHSTDQPPLLVSSIIDPKVNFYNPGSVLAT</sequence>